<reference evidence="1 2" key="1">
    <citation type="submission" date="2019-08" db="EMBL/GenBank/DDBJ databases">
        <title>Microbe sample from Colwellia echini.</title>
        <authorList>
            <person name="Christiansen L."/>
            <person name="Pathiraja D."/>
            <person name="Schultz-Johansen M."/>
            <person name="Choi I.-G."/>
            <person name="Stougaard P."/>
        </authorList>
    </citation>
    <scope>NUCLEOTIDE SEQUENCE [LARGE SCALE GENOMIC DNA]</scope>
    <source>
        <strain evidence="1 2">A3</strain>
    </source>
</reference>
<name>A0ABY3MX03_9GAMM</name>
<comment type="caution">
    <text evidence="1">The sequence shown here is derived from an EMBL/GenBank/DDBJ whole genome shotgun (WGS) entry which is preliminary data.</text>
</comment>
<organism evidence="1 2">
    <name type="scientific">Colwellia echini</name>
    <dbReference type="NCBI Taxonomy" id="1982103"/>
    <lineage>
        <taxon>Bacteria</taxon>
        <taxon>Pseudomonadati</taxon>
        <taxon>Pseudomonadota</taxon>
        <taxon>Gammaproteobacteria</taxon>
        <taxon>Alteromonadales</taxon>
        <taxon>Colwelliaceae</taxon>
        <taxon>Colwellia</taxon>
    </lineage>
</organism>
<dbReference type="RefSeq" id="WP_101344170.1">
    <property type="nucleotide sequence ID" value="NZ_PJAI02000009.1"/>
</dbReference>
<evidence type="ECO:0000313" key="2">
    <source>
        <dbReference type="Proteomes" id="UP000815846"/>
    </source>
</evidence>
<gene>
    <name evidence="1" type="ORF">CWS31_009330</name>
</gene>
<dbReference type="Proteomes" id="UP000815846">
    <property type="component" value="Unassembled WGS sequence"/>
</dbReference>
<dbReference type="EMBL" id="PJAI02000009">
    <property type="protein sequence ID" value="TYK65557.1"/>
    <property type="molecule type" value="Genomic_DNA"/>
</dbReference>
<accession>A0ABY3MX03</accession>
<proteinExistence type="predicted"/>
<sequence>MDNTVVAIKNNAKTFNDATMSVNNDVSIGYVYVMTHSLFSDVVRIGCTPENPEHYTKLLSSKTIGEYRLAYSLQCKNPCKIKRQIKDYLNAKKYVSEFYQVSTEIAAKLLQRETLKIPVLNNP</sequence>
<protein>
    <submittedName>
        <fullName evidence="1">GIY-YIG nuclease family protein</fullName>
    </submittedName>
</protein>
<evidence type="ECO:0000313" key="1">
    <source>
        <dbReference type="EMBL" id="TYK65557.1"/>
    </source>
</evidence>
<keyword evidence="2" id="KW-1185">Reference proteome</keyword>